<dbReference type="Proteomes" id="UP001151760">
    <property type="component" value="Unassembled WGS sequence"/>
</dbReference>
<reference evidence="2" key="1">
    <citation type="journal article" date="2022" name="Int. J. Mol. Sci.">
        <title>Draft Genome of Tanacetum Coccineum: Genomic Comparison of Closely Related Tanacetum-Family Plants.</title>
        <authorList>
            <person name="Yamashiro T."/>
            <person name="Shiraishi A."/>
            <person name="Nakayama K."/>
            <person name="Satake H."/>
        </authorList>
    </citation>
    <scope>NUCLEOTIDE SEQUENCE</scope>
</reference>
<sequence length="63" mass="6507">GPGSVVCDVDVDEFSYFGAPELASKEQLYTEIVDDLRGSGSCIGSGSQVASQETYGTLGAIDD</sequence>
<dbReference type="Pfam" id="PF25819">
    <property type="entry name" value="Nal1_C"/>
    <property type="match status" value="1"/>
</dbReference>
<organism evidence="2 3">
    <name type="scientific">Tanacetum coccineum</name>
    <dbReference type="NCBI Taxonomy" id="301880"/>
    <lineage>
        <taxon>Eukaryota</taxon>
        <taxon>Viridiplantae</taxon>
        <taxon>Streptophyta</taxon>
        <taxon>Embryophyta</taxon>
        <taxon>Tracheophyta</taxon>
        <taxon>Spermatophyta</taxon>
        <taxon>Magnoliopsida</taxon>
        <taxon>eudicotyledons</taxon>
        <taxon>Gunneridae</taxon>
        <taxon>Pentapetalae</taxon>
        <taxon>asterids</taxon>
        <taxon>campanulids</taxon>
        <taxon>Asterales</taxon>
        <taxon>Asteraceae</taxon>
        <taxon>Asteroideae</taxon>
        <taxon>Anthemideae</taxon>
        <taxon>Anthemidinae</taxon>
        <taxon>Tanacetum</taxon>
    </lineage>
</organism>
<feature type="domain" description="Nal1 C-terminal" evidence="1">
    <location>
        <begin position="25"/>
        <end position="61"/>
    </location>
</feature>
<evidence type="ECO:0000313" key="3">
    <source>
        <dbReference type="Proteomes" id="UP001151760"/>
    </source>
</evidence>
<proteinExistence type="predicted"/>
<dbReference type="InterPro" id="IPR057904">
    <property type="entry name" value="Nal1_C"/>
</dbReference>
<protein>
    <recommendedName>
        <fullName evidence="1">Nal1 C-terminal domain-containing protein</fullName>
    </recommendedName>
</protein>
<dbReference type="PANTHER" id="PTHR31521">
    <property type="entry name" value="EXPRESSED PROTEIN"/>
    <property type="match status" value="1"/>
</dbReference>
<dbReference type="InterPro" id="IPR057906">
    <property type="entry name" value="Nal1"/>
</dbReference>
<comment type="caution">
    <text evidence="2">The sequence shown here is derived from an EMBL/GenBank/DDBJ whole genome shotgun (WGS) entry which is preliminary data.</text>
</comment>
<feature type="non-terminal residue" evidence="2">
    <location>
        <position position="1"/>
    </location>
</feature>
<gene>
    <name evidence="2" type="ORF">Tco_1015880</name>
</gene>
<keyword evidence="3" id="KW-1185">Reference proteome</keyword>
<name>A0ABQ5FM23_9ASTR</name>
<dbReference type="EMBL" id="BQNB010017540">
    <property type="protein sequence ID" value="GJT64400.1"/>
    <property type="molecule type" value="Genomic_DNA"/>
</dbReference>
<evidence type="ECO:0000313" key="2">
    <source>
        <dbReference type="EMBL" id="GJT64400.1"/>
    </source>
</evidence>
<reference evidence="2" key="2">
    <citation type="submission" date="2022-01" db="EMBL/GenBank/DDBJ databases">
        <authorList>
            <person name="Yamashiro T."/>
            <person name="Shiraishi A."/>
            <person name="Satake H."/>
            <person name="Nakayama K."/>
        </authorList>
    </citation>
    <scope>NUCLEOTIDE SEQUENCE</scope>
</reference>
<accession>A0ABQ5FM23</accession>
<evidence type="ECO:0000259" key="1">
    <source>
        <dbReference type="Pfam" id="PF25819"/>
    </source>
</evidence>
<dbReference type="PANTHER" id="PTHR31521:SF3">
    <property type="entry name" value="TRYPSIN FAMILY PROTEIN"/>
    <property type="match status" value="1"/>
</dbReference>